<comment type="catalytic activity">
    <reaction evidence="1">
        <text>a 1,2-diacyl-sn-glycero-3-phosphocholine + H2O = a 1,2-diacyl-sn-glycero-3-phosphate + choline + H(+)</text>
        <dbReference type="Rhea" id="RHEA:14445"/>
        <dbReference type="ChEBI" id="CHEBI:15354"/>
        <dbReference type="ChEBI" id="CHEBI:15377"/>
        <dbReference type="ChEBI" id="CHEBI:15378"/>
        <dbReference type="ChEBI" id="CHEBI:57643"/>
        <dbReference type="ChEBI" id="CHEBI:58608"/>
        <dbReference type="EC" id="3.1.4.4"/>
    </reaction>
</comment>
<dbReference type="PANTHER" id="PTHR43856">
    <property type="entry name" value="CARDIOLIPIN HYDROLASE"/>
    <property type="match status" value="1"/>
</dbReference>
<keyword evidence="5" id="KW-0442">Lipid degradation</keyword>
<dbReference type="SMART" id="SM00155">
    <property type="entry name" value="PLDc"/>
    <property type="match status" value="2"/>
</dbReference>
<name>A0ABY4CS83_9BACT</name>
<dbReference type="EMBL" id="CP094669">
    <property type="protein sequence ID" value="UOG73063.1"/>
    <property type="molecule type" value="Genomic_DNA"/>
</dbReference>
<evidence type="ECO:0000259" key="8">
    <source>
        <dbReference type="PROSITE" id="PS50035"/>
    </source>
</evidence>
<evidence type="ECO:0000256" key="7">
    <source>
        <dbReference type="SAM" id="SignalP"/>
    </source>
</evidence>
<feature type="domain" description="Fibronectin type-III" evidence="9">
    <location>
        <begin position="231"/>
        <end position="321"/>
    </location>
</feature>
<reference evidence="10 11" key="1">
    <citation type="submission" date="2022-03" db="EMBL/GenBank/DDBJ databases">
        <title>Hymenobactersp. isolated from the air.</title>
        <authorList>
            <person name="Won M."/>
            <person name="Kwon S.-W."/>
        </authorList>
    </citation>
    <scope>NUCLEOTIDE SEQUENCE [LARGE SCALE GENOMIC DNA]</scope>
    <source>
        <strain evidence="10 11">KACC 21982</strain>
    </source>
</reference>
<evidence type="ECO:0000256" key="3">
    <source>
        <dbReference type="ARBA" id="ARBA00012027"/>
    </source>
</evidence>
<dbReference type="NCBIfam" id="TIGR04183">
    <property type="entry name" value="Por_Secre_tail"/>
    <property type="match status" value="1"/>
</dbReference>
<dbReference type="Gene3D" id="2.60.40.10">
    <property type="entry name" value="Immunoglobulins"/>
    <property type="match status" value="1"/>
</dbReference>
<dbReference type="InterPro" id="IPR015914">
    <property type="entry name" value="PAPs_N"/>
</dbReference>
<dbReference type="InterPro" id="IPR036116">
    <property type="entry name" value="FN3_sf"/>
</dbReference>
<organism evidence="10 11">
    <name type="scientific">Hymenobacter tibetensis</name>
    <dbReference type="NCBI Taxonomy" id="497967"/>
    <lineage>
        <taxon>Bacteria</taxon>
        <taxon>Pseudomonadati</taxon>
        <taxon>Bacteroidota</taxon>
        <taxon>Cytophagia</taxon>
        <taxon>Cytophagales</taxon>
        <taxon>Hymenobacteraceae</taxon>
        <taxon>Hymenobacter</taxon>
    </lineage>
</organism>
<evidence type="ECO:0000256" key="4">
    <source>
        <dbReference type="ARBA" id="ARBA00022801"/>
    </source>
</evidence>
<dbReference type="PANTHER" id="PTHR43856:SF1">
    <property type="entry name" value="MITOCHONDRIAL CARDIOLIPIN HYDROLASE"/>
    <property type="match status" value="1"/>
</dbReference>
<evidence type="ECO:0000313" key="10">
    <source>
        <dbReference type="EMBL" id="UOG73063.1"/>
    </source>
</evidence>
<dbReference type="InterPro" id="IPR051406">
    <property type="entry name" value="PLD_domain"/>
</dbReference>
<protein>
    <recommendedName>
        <fullName evidence="3">phospholipase D</fullName>
        <ecNumber evidence="3">3.1.4.4</ecNumber>
    </recommendedName>
</protein>
<evidence type="ECO:0000256" key="1">
    <source>
        <dbReference type="ARBA" id="ARBA00000798"/>
    </source>
</evidence>
<dbReference type="SUPFAM" id="SSF49265">
    <property type="entry name" value="Fibronectin type III"/>
    <property type="match status" value="1"/>
</dbReference>
<evidence type="ECO:0000313" key="11">
    <source>
        <dbReference type="Proteomes" id="UP000831113"/>
    </source>
</evidence>
<dbReference type="Gene3D" id="3.30.870.10">
    <property type="entry name" value="Endonuclease Chain A"/>
    <property type="match status" value="2"/>
</dbReference>
<dbReference type="InterPro" id="IPR025202">
    <property type="entry name" value="PLD-like_dom"/>
</dbReference>
<dbReference type="EC" id="3.1.4.4" evidence="3"/>
<keyword evidence="6" id="KW-0443">Lipid metabolism</keyword>
<sequence length="761" mass="80855">MKKLTLLALLLGAAARPTLAQTVITIAAARAAGVGATVTVRGVVTNGPELGIIRYIQDGTAGLATYSTSAAGFDALVPGDSIQISGTLKSFNALLEMDPVSSVTVLARQQRVRPAATVPAANLSTVFSEAYEGQLVRITGNTRLTTAAGSPFYTFSGNTNYLLNGTPNAVVRPSASSTGPTGVVGKIAPNGNFDVLGIMSQFNSASPTATTGYQFLPRLHSDFILGTTPNIVGAPYPTAITTDGFTVNFPTQNAGDARVEYGLTPTTLTQQTNVSTVGTQHTLAITGLQPGTLYYVKVSSSNTNGRSELAAVPMITASLSSGKMRSYFNNAVNTTLALPGNNAVSLPSGAIADTLARYINLAQQTLDISIYNWNNATILNAVNAAKARGVQVRVVYEGDNTNVSLVSLDPTIPRVSRATQMAIMHNKFVVIDANSTDPNRPWVWTGSTNWTPAQLATDRNNAIAIQDQSLARVYTLEFNEMWGGGTNATARFGSAKTDNTPHFLSIGGKLVESWFSPTDNVQERLIQSIQTANNDLHVATMLITRGEITRAIRDQVQAANIAACSEVLLDDAADSPADVINTLRTTLGNRVLFDVVPGTMHHKYVLVDAGAAQSDPLVFVGSHNWSAAANTENDENTLIVHDARIVNQYYQEFYQRISEQNVTGVSPCNLILANKQATVQQSSVQVYPNPTSGSFAVRLEASKARTATVTLRDVTGRVVLAQTRPLNGQEVTVDASTLRAGLYMVQIATPEATQISRVVVE</sequence>
<dbReference type="PROSITE" id="PS50035">
    <property type="entry name" value="PLD"/>
    <property type="match status" value="2"/>
</dbReference>
<evidence type="ECO:0000259" key="9">
    <source>
        <dbReference type="PROSITE" id="PS50853"/>
    </source>
</evidence>
<feature type="domain" description="PLD phosphodiesterase" evidence="8">
    <location>
        <begin position="596"/>
        <end position="629"/>
    </location>
</feature>
<dbReference type="InterPro" id="IPR001736">
    <property type="entry name" value="PLipase_D/transphosphatidylase"/>
</dbReference>
<dbReference type="InterPro" id="IPR026444">
    <property type="entry name" value="Secre_tail"/>
</dbReference>
<accession>A0ABY4CS83</accession>
<feature type="chain" id="PRO_5047193614" description="phospholipase D" evidence="7">
    <location>
        <begin position="21"/>
        <end position="761"/>
    </location>
</feature>
<dbReference type="SUPFAM" id="SSF56024">
    <property type="entry name" value="Phospholipase D/nuclease"/>
    <property type="match status" value="2"/>
</dbReference>
<evidence type="ECO:0000256" key="5">
    <source>
        <dbReference type="ARBA" id="ARBA00022963"/>
    </source>
</evidence>
<dbReference type="Pfam" id="PF16656">
    <property type="entry name" value="Pur_ac_phosph_N"/>
    <property type="match status" value="1"/>
</dbReference>
<keyword evidence="7" id="KW-0732">Signal</keyword>
<comment type="similarity">
    <text evidence="2">Belongs to the phospholipase D family.</text>
</comment>
<keyword evidence="11" id="KW-1185">Reference proteome</keyword>
<dbReference type="Pfam" id="PF18962">
    <property type="entry name" value="Por_Secre_tail"/>
    <property type="match status" value="1"/>
</dbReference>
<feature type="domain" description="PLD phosphodiesterase" evidence="8">
    <location>
        <begin position="420"/>
        <end position="454"/>
    </location>
</feature>
<evidence type="ECO:0000256" key="6">
    <source>
        <dbReference type="ARBA" id="ARBA00023098"/>
    </source>
</evidence>
<dbReference type="Pfam" id="PF13091">
    <property type="entry name" value="PLDc_2"/>
    <property type="match status" value="2"/>
</dbReference>
<dbReference type="SMART" id="SM00060">
    <property type="entry name" value="FN3"/>
    <property type="match status" value="1"/>
</dbReference>
<dbReference type="PROSITE" id="PS50853">
    <property type="entry name" value="FN3"/>
    <property type="match status" value="1"/>
</dbReference>
<dbReference type="InterPro" id="IPR013783">
    <property type="entry name" value="Ig-like_fold"/>
</dbReference>
<proteinExistence type="inferred from homology"/>
<feature type="signal peptide" evidence="7">
    <location>
        <begin position="1"/>
        <end position="20"/>
    </location>
</feature>
<gene>
    <name evidence="10" type="ORF">MTX78_13100</name>
</gene>
<keyword evidence="4" id="KW-0378">Hydrolase</keyword>
<dbReference type="RefSeq" id="WP_243794850.1">
    <property type="nucleotide sequence ID" value="NZ_CP094669.1"/>
</dbReference>
<dbReference type="CDD" id="cd00063">
    <property type="entry name" value="FN3"/>
    <property type="match status" value="1"/>
</dbReference>
<dbReference type="InterPro" id="IPR003961">
    <property type="entry name" value="FN3_dom"/>
</dbReference>
<evidence type="ECO:0000256" key="2">
    <source>
        <dbReference type="ARBA" id="ARBA00008664"/>
    </source>
</evidence>
<dbReference type="Proteomes" id="UP000831113">
    <property type="component" value="Chromosome"/>
</dbReference>